<reference evidence="5 6" key="1">
    <citation type="submission" date="2019-06" db="EMBL/GenBank/DDBJ databases">
        <title>Pseudomonas bimorpha sp. nov. isolated from bovine raw milk and skim milk concentrate.</title>
        <authorList>
            <person name="Hofmann K."/>
            <person name="Huptas C."/>
            <person name="Doll E."/>
            <person name="Scherer S."/>
            <person name="Wenning M."/>
        </authorList>
    </citation>
    <scope>NUCLEOTIDE SEQUENCE [LARGE SCALE GENOMIC DNA]</scope>
    <source>
        <strain evidence="5 6">DSM 13124</strain>
    </source>
</reference>
<dbReference type="PROSITE" id="PS00061">
    <property type="entry name" value="ADH_SHORT"/>
    <property type="match status" value="1"/>
</dbReference>
<organism evidence="5 6">
    <name type="scientific">Pseudomonas marginalis</name>
    <name type="common">Pseudomonas panacis</name>
    <dbReference type="NCBI Taxonomy" id="298"/>
    <lineage>
        <taxon>Bacteria</taxon>
        <taxon>Pseudomonadati</taxon>
        <taxon>Pseudomonadota</taxon>
        <taxon>Gammaproteobacteria</taxon>
        <taxon>Pseudomonadales</taxon>
        <taxon>Pseudomonadaceae</taxon>
        <taxon>Pseudomonas</taxon>
    </lineage>
</organism>
<comment type="caution">
    <text evidence="5">The sequence shown here is derived from an EMBL/GenBank/DDBJ whole genome shotgun (WGS) entry which is preliminary data.</text>
</comment>
<dbReference type="PRINTS" id="PR00081">
    <property type="entry name" value="GDHRDH"/>
</dbReference>
<dbReference type="EMBL" id="VFEQ01000014">
    <property type="protein sequence ID" value="TWR56199.1"/>
    <property type="molecule type" value="Genomic_DNA"/>
</dbReference>
<evidence type="ECO:0000256" key="2">
    <source>
        <dbReference type="ARBA" id="ARBA00023002"/>
    </source>
</evidence>
<name>A0A9X9FWH1_PSEMA</name>
<dbReference type="PANTHER" id="PTHR45024">
    <property type="entry name" value="DEHYDROGENASES, SHORT CHAIN"/>
    <property type="match status" value="1"/>
</dbReference>
<evidence type="ECO:0000256" key="3">
    <source>
        <dbReference type="RuleBase" id="RU000363"/>
    </source>
</evidence>
<evidence type="ECO:0000313" key="6">
    <source>
        <dbReference type="Proteomes" id="UP000316123"/>
    </source>
</evidence>
<dbReference type="AlphaFoldDB" id="A0A9X9FWH1"/>
<feature type="domain" description="Ketoreductase" evidence="4">
    <location>
        <begin position="19"/>
        <end position="210"/>
    </location>
</feature>
<dbReference type="InterPro" id="IPR020904">
    <property type="entry name" value="Sc_DH/Rdtase_CS"/>
</dbReference>
<evidence type="ECO:0000256" key="1">
    <source>
        <dbReference type="ARBA" id="ARBA00006484"/>
    </source>
</evidence>
<dbReference type="InterPro" id="IPR051687">
    <property type="entry name" value="Peroxisomal_Beta-Oxidation"/>
</dbReference>
<comment type="similarity">
    <text evidence="1 3">Belongs to the short-chain dehydrogenases/reductases (SDR) family.</text>
</comment>
<accession>A0A9X9FWH1</accession>
<evidence type="ECO:0000313" key="5">
    <source>
        <dbReference type="EMBL" id="TWR56199.1"/>
    </source>
</evidence>
<dbReference type="SMART" id="SM00822">
    <property type="entry name" value="PKS_KR"/>
    <property type="match status" value="1"/>
</dbReference>
<dbReference type="OrthoDB" id="9804774at2"/>
<dbReference type="InterPro" id="IPR002347">
    <property type="entry name" value="SDR_fam"/>
</dbReference>
<protein>
    <submittedName>
        <fullName evidence="5">SDR family NAD(P)-dependent oxidoreductase</fullName>
    </submittedName>
</protein>
<dbReference type="InterPro" id="IPR057326">
    <property type="entry name" value="KR_dom"/>
</dbReference>
<dbReference type="PRINTS" id="PR00080">
    <property type="entry name" value="SDRFAMILY"/>
</dbReference>
<keyword evidence="2" id="KW-0560">Oxidoreductase</keyword>
<dbReference type="Gene3D" id="3.40.50.720">
    <property type="entry name" value="NAD(P)-binding Rossmann-like Domain"/>
    <property type="match status" value="1"/>
</dbReference>
<gene>
    <name evidence="5" type="ORF">FIV41_20670</name>
</gene>
<proteinExistence type="inferred from homology"/>
<dbReference type="RefSeq" id="WP_074845530.1">
    <property type="nucleotide sequence ID" value="NZ_VFEQ01000014.1"/>
</dbReference>
<dbReference type="Proteomes" id="UP000316123">
    <property type="component" value="Unassembled WGS sequence"/>
</dbReference>
<dbReference type="PANTHER" id="PTHR45024:SF2">
    <property type="entry name" value="SCP2 DOMAIN-CONTAINING PROTEIN"/>
    <property type="match status" value="1"/>
</dbReference>
<sequence length="305" mass="32169">MLEYLKVKVRCLLGTCEGRVVIVTGAAKGLGRAYALMLAREGAKVVVNNRAAAGLQEVEAVIDMIGAEGGQAVADGSDISTWSGAQQLVERAVRHFGGLDALINNAGVLRDRMIINMSEAQWDDVMTVHLKGTFALTRHAAKYWREQVKSGKLVSASVINVTSHSGLYGNIGQANYSAAKAGVAAFSLVAARELESYGVRVNAIAPIGLTRMNADLLGNDPDSAQRYAPQWPAAVVTWLVSEQSRGVSGRVFEVSGDGVSVAEGWQHGSVVSASQDPGEVGEAIRRCLVTARANAGIVPGSWLNP</sequence>
<dbReference type="InterPro" id="IPR036291">
    <property type="entry name" value="NAD(P)-bd_dom_sf"/>
</dbReference>
<dbReference type="GO" id="GO:0016491">
    <property type="term" value="F:oxidoreductase activity"/>
    <property type="evidence" value="ECO:0007669"/>
    <property type="project" value="UniProtKB-KW"/>
</dbReference>
<evidence type="ECO:0000259" key="4">
    <source>
        <dbReference type="SMART" id="SM00822"/>
    </source>
</evidence>
<dbReference type="Pfam" id="PF00106">
    <property type="entry name" value="adh_short"/>
    <property type="match status" value="1"/>
</dbReference>
<dbReference type="SUPFAM" id="SSF51735">
    <property type="entry name" value="NAD(P)-binding Rossmann-fold domains"/>
    <property type="match status" value="1"/>
</dbReference>